<comment type="caution">
    <text evidence="1">The sequence shown here is derived from an EMBL/GenBank/DDBJ whole genome shotgun (WGS) entry which is preliminary data.</text>
</comment>
<evidence type="ECO:0000313" key="2">
    <source>
        <dbReference type="Proteomes" id="UP000805649"/>
    </source>
</evidence>
<keyword evidence="2" id="KW-1185">Reference proteome</keyword>
<dbReference type="EMBL" id="VUJX02000001">
    <property type="protein sequence ID" value="KAL0943957.1"/>
    <property type="molecule type" value="Genomic_DNA"/>
</dbReference>
<name>A0ACC3ZJ61_COLTU</name>
<accession>A0ACC3ZJ61</accession>
<evidence type="ECO:0000313" key="1">
    <source>
        <dbReference type="EMBL" id="KAL0943957.1"/>
    </source>
</evidence>
<gene>
    <name evidence="1" type="ORF">CTRU02_201844</name>
</gene>
<proteinExistence type="predicted"/>
<dbReference type="Proteomes" id="UP000805649">
    <property type="component" value="Unassembled WGS sequence"/>
</dbReference>
<sequence length="51" mass="5761">MAYPSLWQSTQASCPLPHSHFWSRVIQAVRVSLDPFLSVVATWSFSVVNPE</sequence>
<protein>
    <submittedName>
        <fullName evidence="1">Uncharacterized protein</fullName>
    </submittedName>
</protein>
<reference evidence="1 2" key="1">
    <citation type="journal article" date="2020" name="Phytopathology">
        <title>Genome Sequence Resources of Colletotrichum truncatum, C. plurivorum, C. musicola, and C. sojae: Four Species Pathogenic to Soybean (Glycine max).</title>
        <authorList>
            <person name="Rogerio F."/>
            <person name="Boufleur T.R."/>
            <person name="Ciampi-Guillardi M."/>
            <person name="Sukno S.A."/>
            <person name="Thon M.R."/>
            <person name="Massola Junior N.S."/>
            <person name="Baroncelli R."/>
        </authorList>
    </citation>
    <scope>NUCLEOTIDE SEQUENCE [LARGE SCALE GENOMIC DNA]</scope>
    <source>
        <strain evidence="1 2">CMES1059</strain>
    </source>
</reference>
<organism evidence="1 2">
    <name type="scientific">Colletotrichum truncatum</name>
    <name type="common">Anthracnose fungus</name>
    <name type="synonym">Colletotrichum capsici</name>
    <dbReference type="NCBI Taxonomy" id="5467"/>
    <lineage>
        <taxon>Eukaryota</taxon>
        <taxon>Fungi</taxon>
        <taxon>Dikarya</taxon>
        <taxon>Ascomycota</taxon>
        <taxon>Pezizomycotina</taxon>
        <taxon>Sordariomycetes</taxon>
        <taxon>Hypocreomycetidae</taxon>
        <taxon>Glomerellales</taxon>
        <taxon>Glomerellaceae</taxon>
        <taxon>Colletotrichum</taxon>
        <taxon>Colletotrichum truncatum species complex</taxon>
    </lineage>
</organism>